<keyword evidence="3" id="KW-1185">Reference proteome</keyword>
<evidence type="ECO:0000313" key="2">
    <source>
        <dbReference type="EMBL" id="KAJ9589218.1"/>
    </source>
</evidence>
<gene>
    <name evidence="2" type="ORF">L9F63_027998</name>
</gene>
<protein>
    <submittedName>
        <fullName evidence="2">Uncharacterized protein</fullName>
    </submittedName>
</protein>
<dbReference type="AlphaFoldDB" id="A0AAD7ZYR5"/>
<proteinExistence type="predicted"/>
<feature type="compositionally biased region" description="Polar residues" evidence="1">
    <location>
        <begin position="73"/>
        <end position="82"/>
    </location>
</feature>
<organism evidence="2 3">
    <name type="scientific">Diploptera punctata</name>
    <name type="common">Pacific beetle cockroach</name>
    <dbReference type="NCBI Taxonomy" id="6984"/>
    <lineage>
        <taxon>Eukaryota</taxon>
        <taxon>Metazoa</taxon>
        <taxon>Ecdysozoa</taxon>
        <taxon>Arthropoda</taxon>
        <taxon>Hexapoda</taxon>
        <taxon>Insecta</taxon>
        <taxon>Pterygota</taxon>
        <taxon>Neoptera</taxon>
        <taxon>Polyneoptera</taxon>
        <taxon>Dictyoptera</taxon>
        <taxon>Blattodea</taxon>
        <taxon>Blaberoidea</taxon>
        <taxon>Blaberidae</taxon>
        <taxon>Diplopterinae</taxon>
        <taxon>Diploptera</taxon>
    </lineage>
</organism>
<dbReference type="EMBL" id="JASPKZ010005023">
    <property type="protein sequence ID" value="KAJ9589218.1"/>
    <property type="molecule type" value="Genomic_DNA"/>
</dbReference>
<feature type="region of interest" description="Disordered" evidence="1">
    <location>
        <begin position="1"/>
        <end position="109"/>
    </location>
</feature>
<feature type="compositionally biased region" description="Basic residues" evidence="1">
    <location>
        <begin position="60"/>
        <end position="72"/>
    </location>
</feature>
<feature type="compositionally biased region" description="Basic residues" evidence="1">
    <location>
        <begin position="38"/>
        <end position="50"/>
    </location>
</feature>
<dbReference type="Proteomes" id="UP001233999">
    <property type="component" value="Unassembled WGS sequence"/>
</dbReference>
<evidence type="ECO:0000313" key="3">
    <source>
        <dbReference type="Proteomes" id="UP001233999"/>
    </source>
</evidence>
<feature type="compositionally biased region" description="Basic and acidic residues" evidence="1">
    <location>
        <begin position="87"/>
        <end position="104"/>
    </location>
</feature>
<accession>A0AAD7ZYR5</accession>
<evidence type="ECO:0000256" key="1">
    <source>
        <dbReference type="SAM" id="MobiDB-lite"/>
    </source>
</evidence>
<comment type="caution">
    <text evidence="2">The sequence shown here is derived from an EMBL/GenBank/DDBJ whole genome shotgun (WGS) entry which is preliminary data.</text>
</comment>
<feature type="non-terminal residue" evidence="2">
    <location>
        <position position="145"/>
    </location>
</feature>
<sequence>KYSESPAVIKSESREKKKPKTSITSEKPRRLPIISKSAKPRSKQLRKPRISKTESLAYVRKSRINKKVRKSSIKSPKASQEVSPKALQEELEARPESLAEEVRKPRTSHKCVRKSHMFESLEVRKPRIINSQKCRNSRRIRKSRW</sequence>
<reference evidence="2" key="2">
    <citation type="submission" date="2023-05" db="EMBL/GenBank/DDBJ databases">
        <authorList>
            <person name="Fouks B."/>
        </authorList>
    </citation>
    <scope>NUCLEOTIDE SEQUENCE</scope>
    <source>
        <strain evidence="2">Stay&amp;Tobe</strain>
        <tissue evidence="2">Testes</tissue>
    </source>
</reference>
<reference evidence="2" key="1">
    <citation type="journal article" date="2023" name="IScience">
        <title>Live-bearing cockroach genome reveals convergent evolutionary mechanisms linked to viviparity in insects and beyond.</title>
        <authorList>
            <person name="Fouks B."/>
            <person name="Harrison M.C."/>
            <person name="Mikhailova A.A."/>
            <person name="Marchal E."/>
            <person name="English S."/>
            <person name="Carruthers M."/>
            <person name="Jennings E.C."/>
            <person name="Chiamaka E.L."/>
            <person name="Frigard R.A."/>
            <person name="Pippel M."/>
            <person name="Attardo G.M."/>
            <person name="Benoit J.B."/>
            <person name="Bornberg-Bauer E."/>
            <person name="Tobe S.S."/>
        </authorList>
    </citation>
    <scope>NUCLEOTIDE SEQUENCE</scope>
    <source>
        <strain evidence="2">Stay&amp;Tobe</strain>
    </source>
</reference>
<feature type="non-terminal residue" evidence="2">
    <location>
        <position position="1"/>
    </location>
</feature>
<name>A0AAD7ZYR5_DIPPU</name>